<dbReference type="EMBL" id="VFQE01000003">
    <property type="protein sequence ID" value="TQN35669.1"/>
    <property type="molecule type" value="Genomic_DNA"/>
</dbReference>
<evidence type="ECO:0000256" key="1">
    <source>
        <dbReference type="SAM" id="MobiDB-lite"/>
    </source>
</evidence>
<sequence>MWHVGFTDDPDPEALRRFDVPGNEIPVAQPRDELLARTDEAAGSSPPSLRSTCR</sequence>
<feature type="compositionally biased region" description="Polar residues" evidence="1">
    <location>
        <begin position="45"/>
        <end position="54"/>
    </location>
</feature>
<dbReference type="AlphaFoldDB" id="A0A543NV11"/>
<feature type="region of interest" description="Disordered" evidence="1">
    <location>
        <begin position="1"/>
        <end position="54"/>
    </location>
</feature>
<proteinExistence type="predicted"/>
<evidence type="ECO:0000313" key="3">
    <source>
        <dbReference type="Proteomes" id="UP000319865"/>
    </source>
</evidence>
<comment type="caution">
    <text evidence="2">The sequence shown here is derived from an EMBL/GenBank/DDBJ whole genome shotgun (WGS) entry which is preliminary data.</text>
</comment>
<protein>
    <submittedName>
        <fullName evidence="2">Uncharacterized protein</fullName>
    </submittedName>
</protein>
<dbReference type="Proteomes" id="UP000319865">
    <property type="component" value="Unassembled WGS sequence"/>
</dbReference>
<organism evidence="2 3">
    <name type="scientific">Blastococcus colisei</name>
    <dbReference type="NCBI Taxonomy" id="1564162"/>
    <lineage>
        <taxon>Bacteria</taxon>
        <taxon>Bacillati</taxon>
        <taxon>Actinomycetota</taxon>
        <taxon>Actinomycetes</taxon>
        <taxon>Geodermatophilales</taxon>
        <taxon>Geodermatophilaceae</taxon>
        <taxon>Blastococcus</taxon>
    </lineage>
</organism>
<reference evidence="2 3" key="1">
    <citation type="submission" date="2019-06" db="EMBL/GenBank/DDBJ databases">
        <title>Sequencing the genomes of 1000 actinobacteria strains.</title>
        <authorList>
            <person name="Klenk H.-P."/>
        </authorList>
    </citation>
    <scope>NUCLEOTIDE SEQUENCE [LARGE SCALE GENOMIC DNA]</scope>
    <source>
        <strain evidence="2 3">DSM 46837</strain>
    </source>
</reference>
<feature type="compositionally biased region" description="Basic and acidic residues" evidence="1">
    <location>
        <begin position="30"/>
        <end position="40"/>
    </location>
</feature>
<gene>
    <name evidence="2" type="ORF">FHU33_4897</name>
</gene>
<evidence type="ECO:0000313" key="2">
    <source>
        <dbReference type="EMBL" id="TQN35669.1"/>
    </source>
</evidence>
<keyword evidence="3" id="KW-1185">Reference proteome</keyword>
<dbReference type="RefSeq" id="WP_170182698.1">
    <property type="nucleotide sequence ID" value="NZ_VFQE01000003.1"/>
</dbReference>
<name>A0A543NV11_9ACTN</name>
<accession>A0A543NV11</accession>